<dbReference type="Pfam" id="PF13527">
    <property type="entry name" value="Acetyltransf_9"/>
    <property type="match status" value="1"/>
</dbReference>
<dbReference type="AlphaFoldDB" id="A0A402A6T1"/>
<dbReference type="InterPro" id="IPR016181">
    <property type="entry name" value="Acyl_CoA_acyltransferase"/>
</dbReference>
<dbReference type="Gene3D" id="3.30.1050.10">
    <property type="entry name" value="SCP2 sterol-binding domain"/>
    <property type="match status" value="1"/>
</dbReference>
<dbReference type="PANTHER" id="PTHR37817">
    <property type="entry name" value="N-ACETYLTRANSFERASE EIS"/>
    <property type="match status" value="1"/>
</dbReference>
<dbReference type="RefSeq" id="WP_126582275.1">
    <property type="nucleotide sequence ID" value="NZ_BIFR01000002.1"/>
</dbReference>
<reference evidence="3" key="1">
    <citation type="submission" date="2018-12" db="EMBL/GenBank/DDBJ databases">
        <title>Tengunoibacter tsumagoiensis gen. nov., sp. nov., Dictyobacter kobayashii sp. nov., D. alpinus sp. nov., and D. joshuensis sp. nov. and description of Dictyobacteraceae fam. nov. within the order Ktedonobacterales isolated from Tengu-no-mugimeshi.</title>
        <authorList>
            <person name="Wang C.M."/>
            <person name="Zheng Y."/>
            <person name="Sakai Y."/>
            <person name="Toyoda A."/>
            <person name="Minakuchi Y."/>
            <person name="Abe K."/>
            <person name="Yokota A."/>
            <person name="Yabe S."/>
        </authorList>
    </citation>
    <scope>NUCLEOTIDE SEQUENCE [LARGE SCALE GENOMIC DNA]</scope>
    <source>
        <strain evidence="3">Uno3</strain>
    </source>
</reference>
<dbReference type="PANTHER" id="PTHR37817:SF1">
    <property type="entry name" value="N-ACETYLTRANSFERASE EIS"/>
    <property type="match status" value="1"/>
</dbReference>
<dbReference type="Gene3D" id="3.40.630.30">
    <property type="match status" value="2"/>
</dbReference>
<feature type="domain" description="N-acetyltransferase" evidence="1">
    <location>
        <begin position="2"/>
        <end position="149"/>
    </location>
</feature>
<dbReference type="InterPro" id="IPR000182">
    <property type="entry name" value="GNAT_dom"/>
</dbReference>
<keyword evidence="3" id="KW-1185">Reference proteome</keyword>
<dbReference type="Pfam" id="PF13530">
    <property type="entry name" value="SCP2_2"/>
    <property type="match status" value="1"/>
</dbReference>
<evidence type="ECO:0000313" key="3">
    <source>
        <dbReference type="Proteomes" id="UP000287352"/>
    </source>
</evidence>
<evidence type="ECO:0000259" key="1">
    <source>
        <dbReference type="PROSITE" id="PS51186"/>
    </source>
</evidence>
<protein>
    <recommendedName>
        <fullName evidence="1">N-acetyltransferase domain-containing protein</fullName>
    </recommendedName>
</protein>
<dbReference type="SUPFAM" id="SSF55718">
    <property type="entry name" value="SCP-like"/>
    <property type="match status" value="1"/>
</dbReference>
<proteinExistence type="predicted"/>
<dbReference type="EMBL" id="BIFR01000002">
    <property type="protein sequence ID" value="GCE14736.1"/>
    <property type="molecule type" value="Genomic_DNA"/>
</dbReference>
<dbReference type="GO" id="GO:0034069">
    <property type="term" value="F:aminoglycoside N-acetyltransferase activity"/>
    <property type="evidence" value="ECO:0007669"/>
    <property type="project" value="TreeGrafter"/>
</dbReference>
<dbReference type="InterPro" id="IPR036527">
    <property type="entry name" value="SCP2_sterol-bd_dom_sf"/>
</dbReference>
<dbReference type="GO" id="GO:0030649">
    <property type="term" value="P:aminoglycoside antibiotic catabolic process"/>
    <property type="evidence" value="ECO:0007669"/>
    <property type="project" value="TreeGrafter"/>
</dbReference>
<gene>
    <name evidence="2" type="ORF">KTT_45950</name>
</gene>
<evidence type="ECO:0000313" key="2">
    <source>
        <dbReference type="EMBL" id="GCE14736.1"/>
    </source>
</evidence>
<dbReference type="InterPro" id="IPR051554">
    <property type="entry name" value="Acetyltransferase_Eis"/>
</dbReference>
<name>A0A402A6T1_9CHLR</name>
<dbReference type="PROSITE" id="PS51186">
    <property type="entry name" value="GNAT"/>
    <property type="match status" value="1"/>
</dbReference>
<dbReference type="CDD" id="cd04301">
    <property type="entry name" value="NAT_SF"/>
    <property type="match status" value="1"/>
</dbReference>
<dbReference type="Proteomes" id="UP000287352">
    <property type="component" value="Unassembled WGS sequence"/>
</dbReference>
<sequence>MSQIRRVQDDEQDTILHQQLSYAFWPTPLPAKQDDLVIPTREMLQEATTYVLFENEQPQATASYSPMSQNIRGRIYPTTAAVWGVASHPEARRKGYARQVITELFRVMYEEGIPITTLYAFRESFYVRLGYVTFPLRHIATFSPQALLPLLKQKLEGQVRLSTISEGFTIYQDYMRKRQLTTHGMGVFSNVGRVELLKKNEFWLATAYLNEEPCGLMRYKLDPITGVMNVMVFYYDNQSTKYLLLEWLARHVDQAKTIEMRLHPGELPETWYPDLNVQLSSKDAPLARVVNVLGLDGIPIGPGAFSAQIRDLYCPWNEGNFRFENAEGVLKVTRSERADFELSIQGLSALLFGTHDPASFALREWGSPDSNAQETLRQMFPPLLPYLHETF</sequence>
<dbReference type="SUPFAM" id="SSF55729">
    <property type="entry name" value="Acyl-CoA N-acyltransferases (Nat)"/>
    <property type="match status" value="1"/>
</dbReference>
<accession>A0A402A6T1</accession>
<dbReference type="OrthoDB" id="9768284at2"/>
<organism evidence="2 3">
    <name type="scientific">Tengunoibacter tsumagoiensis</name>
    <dbReference type="NCBI Taxonomy" id="2014871"/>
    <lineage>
        <taxon>Bacteria</taxon>
        <taxon>Bacillati</taxon>
        <taxon>Chloroflexota</taxon>
        <taxon>Ktedonobacteria</taxon>
        <taxon>Ktedonobacterales</taxon>
        <taxon>Dictyobacteraceae</taxon>
        <taxon>Tengunoibacter</taxon>
    </lineage>
</organism>
<comment type="caution">
    <text evidence="2">The sequence shown here is derived from an EMBL/GenBank/DDBJ whole genome shotgun (WGS) entry which is preliminary data.</text>
</comment>
<dbReference type="InterPro" id="IPR025559">
    <property type="entry name" value="Eis_dom"/>
</dbReference>